<protein>
    <submittedName>
        <fullName evidence="1">Uncharacterized protein</fullName>
    </submittedName>
</protein>
<dbReference type="InParanoid" id="A0A3N4M464"/>
<evidence type="ECO:0000313" key="1">
    <source>
        <dbReference type="EMBL" id="RPB28699.1"/>
    </source>
</evidence>
<reference evidence="1 2" key="1">
    <citation type="journal article" date="2018" name="Nat. Ecol. Evol.">
        <title>Pezizomycetes genomes reveal the molecular basis of ectomycorrhizal truffle lifestyle.</title>
        <authorList>
            <person name="Murat C."/>
            <person name="Payen T."/>
            <person name="Noel B."/>
            <person name="Kuo A."/>
            <person name="Morin E."/>
            <person name="Chen J."/>
            <person name="Kohler A."/>
            <person name="Krizsan K."/>
            <person name="Balestrini R."/>
            <person name="Da Silva C."/>
            <person name="Montanini B."/>
            <person name="Hainaut M."/>
            <person name="Levati E."/>
            <person name="Barry K.W."/>
            <person name="Belfiori B."/>
            <person name="Cichocki N."/>
            <person name="Clum A."/>
            <person name="Dockter R.B."/>
            <person name="Fauchery L."/>
            <person name="Guy J."/>
            <person name="Iotti M."/>
            <person name="Le Tacon F."/>
            <person name="Lindquist E.A."/>
            <person name="Lipzen A."/>
            <person name="Malagnac F."/>
            <person name="Mello A."/>
            <person name="Molinier V."/>
            <person name="Miyauchi S."/>
            <person name="Poulain J."/>
            <person name="Riccioni C."/>
            <person name="Rubini A."/>
            <person name="Sitrit Y."/>
            <person name="Splivallo R."/>
            <person name="Traeger S."/>
            <person name="Wang M."/>
            <person name="Zifcakova L."/>
            <person name="Wipf D."/>
            <person name="Zambonelli A."/>
            <person name="Paolocci F."/>
            <person name="Nowrousian M."/>
            <person name="Ottonello S."/>
            <person name="Baldrian P."/>
            <person name="Spatafora J.W."/>
            <person name="Henrissat B."/>
            <person name="Nagy L.G."/>
            <person name="Aury J.M."/>
            <person name="Wincker P."/>
            <person name="Grigoriev I.V."/>
            <person name="Bonfante P."/>
            <person name="Martin F.M."/>
        </authorList>
    </citation>
    <scope>NUCLEOTIDE SEQUENCE [LARGE SCALE GENOMIC DNA]</scope>
    <source>
        <strain evidence="1 2">ATCC MYA-4762</strain>
    </source>
</reference>
<proteinExistence type="predicted"/>
<accession>A0A3N4M464</accession>
<name>A0A3N4M464_9PEZI</name>
<dbReference type="EMBL" id="ML121529">
    <property type="protein sequence ID" value="RPB28699.1"/>
    <property type="molecule type" value="Genomic_DNA"/>
</dbReference>
<keyword evidence="2" id="KW-1185">Reference proteome</keyword>
<dbReference type="AlphaFoldDB" id="A0A3N4M464"/>
<sequence>MDLEFYFSYFSTSAINSFCPCFRNFVTYYPPSTHSTPSRPSYTLQSSSPSLQISYPWGHPQALESHLAPV</sequence>
<gene>
    <name evidence="1" type="ORF">L211DRAFT_833687</name>
</gene>
<evidence type="ECO:0000313" key="2">
    <source>
        <dbReference type="Proteomes" id="UP000267821"/>
    </source>
</evidence>
<dbReference type="Proteomes" id="UP000267821">
    <property type="component" value="Unassembled WGS sequence"/>
</dbReference>
<organism evidence="1 2">
    <name type="scientific">Terfezia boudieri ATCC MYA-4762</name>
    <dbReference type="NCBI Taxonomy" id="1051890"/>
    <lineage>
        <taxon>Eukaryota</taxon>
        <taxon>Fungi</taxon>
        <taxon>Dikarya</taxon>
        <taxon>Ascomycota</taxon>
        <taxon>Pezizomycotina</taxon>
        <taxon>Pezizomycetes</taxon>
        <taxon>Pezizales</taxon>
        <taxon>Pezizaceae</taxon>
        <taxon>Terfezia</taxon>
    </lineage>
</organism>